<feature type="transmembrane region" description="Helical" evidence="1">
    <location>
        <begin position="90"/>
        <end position="111"/>
    </location>
</feature>
<keyword evidence="1" id="KW-0472">Membrane</keyword>
<feature type="transmembrane region" description="Helical" evidence="1">
    <location>
        <begin position="7"/>
        <end position="26"/>
    </location>
</feature>
<evidence type="ECO:0000313" key="3">
    <source>
        <dbReference type="Proteomes" id="UP001139157"/>
    </source>
</evidence>
<sequence>MRKDVAVTAVTAILSFVVATILFVWADSVLQQRTDDLVASRCSMRIDVPGIALVGDYLGVVLMVVSTAAFIVLTMLIARRASRFRGLGSTVAIVAAVITGLYTVIVLFGVISPSPSEPLSPDYHPCASRI</sequence>
<accession>A0A9X2J1C2</accession>
<feature type="transmembrane region" description="Helical" evidence="1">
    <location>
        <begin position="57"/>
        <end position="78"/>
    </location>
</feature>
<comment type="caution">
    <text evidence="2">The sequence shown here is derived from an EMBL/GenBank/DDBJ whole genome shotgun (WGS) entry which is preliminary data.</text>
</comment>
<keyword evidence="3" id="KW-1185">Reference proteome</keyword>
<keyword evidence="1" id="KW-0812">Transmembrane</keyword>
<keyword evidence="1" id="KW-1133">Transmembrane helix</keyword>
<proteinExistence type="predicted"/>
<name>A0A9X2J1C2_9NOCA</name>
<reference evidence="2" key="1">
    <citation type="submission" date="2022-06" db="EMBL/GenBank/DDBJ databases">
        <title>Novel species in genus nocardia.</title>
        <authorList>
            <person name="Li F."/>
        </authorList>
    </citation>
    <scope>NUCLEOTIDE SEQUENCE</scope>
    <source>
        <strain evidence="2">CDC141</strain>
    </source>
</reference>
<dbReference type="EMBL" id="JAMRXG010000018">
    <property type="protein sequence ID" value="MCM6777955.1"/>
    <property type="molecule type" value="Genomic_DNA"/>
</dbReference>
<protein>
    <submittedName>
        <fullName evidence="2">Uncharacterized protein</fullName>
    </submittedName>
</protein>
<organism evidence="2 3">
    <name type="scientific">Nocardia pulmonis</name>
    <dbReference type="NCBI Taxonomy" id="2951408"/>
    <lineage>
        <taxon>Bacteria</taxon>
        <taxon>Bacillati</taxon>
        <taxon>Actinomycetota</taxon>
        <taxon>Actinomycetes</taxon>
        <taxon>Mycobacteriales</taxon>
        <taxon>Nocardiaceae</taxon>
        <taxon>Nocardia</taxon>
    </lineage>
</organism>
<evidence type="ECO:0000256" key="1">
    <source>
        <dbReference type="SAM" id="Phobius"/>
    </source>
</evidence>
<dbReference type="Proteomes" id="UP001139157">
    <property type="component" value="Unassembled WGS sequence"/>
</dbReference>
<dbReference type="AlphaFoldDB" id="A0A9X2J1C2"/>
<gene>
    <name evidence="2" type="ORF">NDR86_31170</name>
</gene>
<dbReference type="RefSeq" id="WP_251917416.1">
    <property type="nucleotide sequence ID" value="NZ_JAMRXG010000018.1"/>
</dbReference>
<evidence type="ECO:0000313" key="2">
    <source>
        <dbReference type="EMBL" id="MCM6777955.1"/>
    </source>
</evidence>